<evidence type="ECO:0000256" key="9">
    <source>
        <dbReference type="ARBA" id="ARBA00023049"/>
    </source>
</evidence>
<evidence type="ECO:0000256" key="2">
    <source>
        <dbReference type="ARBA" id="ARBA00022475"/>
    </source>
</evidence>
<evidence type="ECO:0000256" key="1">
    <source>
        <dbReference type="ARBA" id="ARBA00001947"/>
    </source>
</evidence>
<evidence type="ECO:0000256" key="3">
    <source>
        <dbReference type="ARBA" id="ARBA00022670"/>
    </source>
</evidence>
<keyword evidence="6 14" id="KW-0378">Hydrolase</keyword>
<dbReference type="PANTHER" id="PTHR43221">
    <property type="entry name" value="PROTEASE HTPX"/>
    <property type="match status" value="1"/>
</dbReference>
<evidence type="ECO:0000313" key="14">
    <source>
        <dbReference type="EMBL" id="MFC1421334.1"/>
    </source>
</evidence>
<keyword evidence="8 12" id="KW-1133">Transmembrane helix</keyword>
<reference evidence="14 15" key="1">
    <citation type="submission" date="2024-09" db="EMBL/GenBank/DDBJ databases">
        <authorList>
            <person name="Lee S.D."/>
        </authorList>
    </citation>
    <scope>NUCLEOTIDE SEQUENCE [LARGE SCALE GENOMIC DNA]</scope>
    <source>
        <strain evidence="14 15">N8-3</strain>
    </source>
</reference>
<keyword evidence="9 14" id="KW-0482">Metalloprotease</keyword>
<feature type="transmembrane region" description="Helical" evidence="12">
    <location>
        <begin position="93"/>
        <end position="120"/>
    </location>
</feature>
<dbReference type="GO" id="GO:0008237">
    <property type="term" value="F:metallopeptidase activity"/>
    <property type="evidence" value="ECO:0007669"/>
    <property type="project" value="UniProtKB-KW"/>
</dbReference>
<evidence type="ECO:0000256" key="10">
    <source>
        <dbReference type="ARBA" id="ARBA00023136"/>
    </source>
</evidence>
<evidence type="ECO:0000256" key="11">
    <source>
        <dbReference type="SAM" id="MobiDB-lite"/>
    </source>
</evidence>
<evidence type="ECO:0000256" key="7">
    <source>
        <dbReference type="ARBA" id="ARBA00022833"/>
    </source>
</evidence>
<keyword evidence="3" id="KW-0645">Protease</keyword>
<comment type="caution">
    <text evidence="14">The sequence shown here is derived from an EMBL/GenBank/DDBJ whole genome shotgun (WGS) entry which is preliminary data.</text>
</comment>
<feature type="domain" description="Peptidase M48" evidence="13">
    <location>
        <begin position="213"/>
        <end position="413"/>
    </location>
</feature>
<evidence type="ECO:0000256" key="8">
    <source>
        <dbReference type="ARBA" id="ARBA00022989"/>
    </source>
</evidence>
<accession>A0ABV6W5Q9</accession>
<sequence>MPTPPAPGPAKTPITATPDTAPAAPCPDCGSALTADPRFVRWCQACGWNAHPGATTATTRGDRLERRLNRAAEDRLFQRITTSGSLSPVRDGAWVAAVVLASLVHLVTLAIALVGALLIARHPDSAPGLVIGGALILGTVGLRPRLGTMRRVRKRSFYLDRDQVPALYRLTDRIAAELGTAPLRLICFDGRYNASYRRVGLRRQPVLTLGLPLWETLSARQRVALLGHELGHGANGDNTHGLWVGSALGCLEEWYALLTPGRRIGSRGLVALGEMVARIVMYVFAAAVMLLHRLLRRVTVLGSRRAEYLADSMAARIAGNAATAELLTQLTLGDSLAHVLQRRRFRGTRVVSRRRGEAPAESAARPDLWTALRDYLDSVPETERARRLRISELDDSATDSTHPPTHLRIAFIRGQPHPEPLILPDPADLASIDAQLAPVLAAVAKGLE</sequence>
<dbReference type="Pfam" id="PF01435">
    <property type="entry name" value="Peptidase_M48"/>
    <property type="match status" value="1"/>
</dbReference>
<keyword evidence="15" id="KW-1185">Reference proteome</keyword>
<feature type="region of interest" description="Disordered" evidence="11">
    <location>
        <begin position="1"/>
        <end position="22"/>
    </location>
</feature>
<keyword evidence="10 12" id="KW-0472">Membrane</keyword>
<keyword evidence="5" id="KW-0479">Metal-binding</keyword>
<comment type="cofactor">
    <cofactor evidence="1">
        <name>Zn(2+)</name>
        <dbReference type="ChEBI" id="CHEBI:29105"/>
    </cofactor>
</comment>
<evidence type="ECO:0000313" key="15">
    <source>
        <dbReference type="Proteomes" id="UP001592531"/>
    </source>
</evidence>
<feature type="transmembrane region" description="Helical" evidence="12">
    <location>
        <begin position="275"/>
        <end position="295"/>
    </location>
</feature>
<dbReference type="EMBL" id="JBHFAB010000038">
    <property type="protein sequence ID" value="MFC1421334.1"/>
    <property type="molecule type" value="Genomic_DNA"/>
</dbReference>
<dbReference type="RefSeq" id="WP_380544357.1">
    <property type="nucleotide sequence ID" value="NZ_JBHFAB010000038.1"/>
</dbReference>
<organism evidence="14 15">
    <name type="scientific">Streptacidiphilus cavernicola</name>
    <dbReference type="NCBI Taxonomy" id="3342716"/>
    <lineage>
        <taxon>Bacteria</taxon>
        <taxon>Bacillati</taxon>
        <taxon>Actinomycetota</taxon>
        <taxon>Actinomycetes</taxon>
        <taxon>Kitasatosporales</taxon>
        <taxon>Streptomycetaceae</taxon>
        <taxon>Streptacidiphilus</taxon>
    </lineage>
</organism>
<dbReference type="Proteomes" id="UP001592531">
    <property type="component" value="Unassembled WGS sequence"/>
</dbReference>
<evidence type="ECO:0000256" key="4">
    <source>
        <dbReference type="ARBA" id="ARBA00022692"/>
    </source>
</evidence>
<protein>
    <submittedName>
        <fullName evidence="14">M48 family metalloprotease</fullName>
        <ecNumber evidence="14">3.4.24.-</ecNumber>
    </submittedName>
</protein>
<gene>
    <name evidence="14" type="ORF">ACEZDE_32545</name>
</gene>
<keyword evidence="4 12" id="KW-0812">Transmembrane</keyword>
<keyword evidence="7" id="KW-0862">Zinc</keyword>
<evidence type="ECO:0000256" key="12">
    <source>
        <dbReference type="SAM" id="Phobius"/>
    </source>
</evidence>
<evidence type="ECO:0000256" key="6">
    <source>
        <dbReference type="ARBA" id="ARBA00022801"/>
    </source>
</evidence>
<feature type="compositionally biased region" description="Low complexity" evidence="11">
    <location>
        <begin position="11"/>
        <end position="22"/>
    </location>
</feature>
<dbReference type="CDD" id="cd07328">
    <property type="entry name" value="M48_Ste24p_like"/>
    <property type="match status" value="1"/>
</dbReference>
<feature type="compositionally biased region" description="Pro residues" evidence="11">
    <location>
        <begin position="1"/>
        <end position="10"/>
    </location>
</feature>
<dbReference type="Gene3D" id="3.30.2010.10">
    <property type="entry name" value="Metalloproteases ('zincins'), catalytic domain"/>
    <property type="match status" value="1"/>
</dbReference>
<evidence type="ECO:0000259" key="13">
    <source>
        <dbReference type="Pfam" id="PF01435"/>
    </source>
</evidence>
<dbReference type="InterPro" id="IPR001915">
    <property type="entry name" value="Peptidase_M48"/>
</dbReference>
<proteinExistence type="predicted"/>
<dbReference type="InterPro" id="IPR050083">
    <property type="entry name" value="HtpX_protease"/>
</dbReference>
<evidence type="ECO:0000256" key="5">
    <source>
        <dbReference type="ARBA" id="ARBA00022723"/>
    </source>
</evidence>
<dbReference type="EC" id="3.4.24.-" evidence="14"/>
<keyword evidence="2" id="KW-1003">Cell membrane</keyword>
<feature type="transmembrane region" description="Helical" evidence="12">
    <location>
        <begin position="126"/>
        <end position="146"/>
    </location>
</feature>
<dbReference type="PANTHER" id="PTHR43221:SF2">
    <property type="entry name" value="PROTEASE HTPX HOMOLOG"/>
    <property type="match status" value="1"/>
</dbReference>
<name>A0ABV6W5Q9_9ACTN</name>